<comment type="caution">
    <text evidence="2">The sequence shown here is derived from an EMBL/GenBank/DDBJ whole genome shotgun (WGS) entry which is preliminary data.</text>
</comment>
<gene>
    <name evidence="2" type="ORF">DIC66_16460</name>
</gene>
<dbReference type="Proteomes" id="UP000260665">
    <property type="component" value="Unassembled WGS sequence"/>
</dbReference>
<reference evidence="2 3" key="1">
    <citation type="submission" date="2018-05" db="EMBL/GenBank/DDBJ databases">
        <title>Rhodoferax soyangensis sp.nov., isolated from an oligotrophic freshwater lake.</title>
        <authorList>
            <person name="Park M."/>
        </authorList>
    </citation>
    <scope>NUCLEOTIDE SEQUENCE [LARGE SCALE GENOMIC DNA]</scope>
    <source>
        <strain evidence="2 3">IMCC26218</strain>
    </source>
</reference>
<dbReference type="InterPro" id="IPR013424">
    <property type="entry name" value="Ice-binding_C"/>
</dbReference>
<protein>
    <recommendedName>
        <fullName evidence="1">Ice-binding protein C-terminal domain-containing protein</fullName>
    </recommendedName>
</protein>
<accession>A0A3E1R945</accession>
<keyword evidence="3" id="KW-1185">Reference proteome</keyword>
<evidence type="ECO:0000313" key="2">
    <source>
        <dbReference type="EMBL" id="RFO95847.1"/>
    </source>
</evidence>
<dbReference type="EMBL" id="QFZK01000012">
    <property type="protein sequence ID" value="RFO95847.1"/>
    <property type="molecule type" value="Genomic_DNA"/>
</dbReference>
<evidence type="ECO:0000259" key="1">
    <source>
        <dbReference type="Pfam" id="PF07589"/>
    </source>
</evidence>
<name>A0A3E1R945_9BURK</name>
<organism evidence="2 3">
    <name type="scientific">Rhodoferax lacus</name>
    <dbReference type="NCBI Taxonomy" id="2184758"/>
    <lineage>
        <taxon>Bacteria</taxon>
        <taxon>Pseudomonadati</taxon>
        <taxon>Pseudomonadota</taxon>
        <taxon>Betaproteobacteria</taxon>
        <taxon>Burkholderiales</taxon>
        <taxon>Comamonadaceae</taxon>
        <taxon>Rhodoferax</taxon>
    </lineage>
</organism>
<dbReference type="Pfam" id="PF07589">
    <property type="entry name" value="PEP-CTERM"/>
    <property type="match status" value="1"/>
</dbReference>
<dbReference type="AlphaFoldDB" id="A0A3E1R945"/>
<proteinExistence type="predicted"/>
<evidence type="ECO:0000313" key="3">
    <source>
        <dbReference type="Proteomes" id="UP000260665"/>
    </source>
</evidence>
<feature type="domain" description="Ice-binding protein C-terminal" evidence="1">
    <location>
        <begin position="197"/>
        <end position="221"/>
    </location>
</feature>
<sequence>MLFAIWDANSSFALNTGVTMDGLATLVSSGGAGYSYTSTALSNWLAGSTGAVSWTIFANDQFGAQRGLTTSDGSNGTATLTNGNARAANGNKSSFIGNQLNLGAFGVAGVTESVVSSTSAAYIGNSSLSYTALAGYGYNFNSNGSLANSDYATGMNVISVNAVNATTTKSIYAQVGTPVAAHAWMAGNTFTIGAVAAVPEADSLAMLLAGMGLVGSIARRRNRKTA</sequence>